<dbReference type="PANTHER" id="PTHR21310">
    <property type="entry name" value="AMINOGLYCOSIDE PHOSPHOTRANSFERASE-RELATED-RELATED"/>
    <property type="match status" value="1"/>
</dbReference>
<dbReference type="AlphaFoldDB" id="A0A7Y9I7Q1"/>
<dbReference type="GO" id="GO:0016301">
    <property type="term" value="F:kinase activity"/>
    <property type="evidence" value="ECO:0007669"/>
    <property type="project" value="UniProtKB-KW"/>
</dbReference>
<dbReference type="InterPro" id="IPR051678">
    <property type="entry name" value="AGP_Transferase"/>
</dbReference>
<name>A0A7Y9I7Q1_9ACTN</name>
<sequence length="289" mass="30982">MITDIAAEILRREYGARGPVTVHETWGASIVVERDGLLLKANGDRSTVAEAIIARRVRAAGVPAPEIVGEGVVDRLPGGRWLVMRRLPGVGFDASNASPERLDAVTGQVARLLSILATLSAPGWGWVGDDGRGTSSSWREWLRQQVTESAAKLGPRLSADFVTRAHAAIDEDVPERLPGSILNGDLGLSHVLVDPATGAVTGLLDWAAAIIGDPLFDVAIFSMGGPADDPIHAVLQPRMLAAYPGEIDHRRIRLYRMINHLFNACWSVDNDVPSWTPALCRAAENLAST</sequence>
<dbReference type="Gene3D" id="3.90.1200.10">
    <property type="match status" value="1"/>
</dbReference>
<keyword evidence="2" id="KW-0418">Kinase</keyword>
<evidence type="ECO:0000259" key="1">
    <source>
        <dbReference type="Pfam" id="PF01636"/>
    </source>
</evidence>
<dbReference type="SUPFAM" id="SSF56112">
    <property type="entry name" value="Protein kinase-like (PK-like)"/>
    <property type="match status" value="1"/>
</dbReference>
<comment type="caution">
    <text evidence="2">The sequence shown here is derived from an EMBL/GenBank/DDBJ whole genome shotgun (WGS) entry which is preliminary data.</text>
</comment>
<evidence type="ECO:0000313" key="3">
    <source>
        <dbReference type="Proteomes" id="UP000569914"/>
    </source>
</evidence>
<proteinExistence type="predicted"/>
<protein>
    <submittedName>
        <fullName evidence="2">Aminoglycoside phosphotransferase (APT) family kinase protein</fullName>
    </submittedName>
</protein>
<dbReference type="InterPro" id="IPR002575">
    <property type="entry name" value="Aminoglycoside_PTrfase"/>
</dbReference>
<accession>A0A7Y9I7Q1</accession>
<dbReference type="InterPro" id="IPR011009">
    <property type="entry name" value="Kinase-like_dom_sf"/>
</dbReference>
<feature type="domain" description="Aminoglycoside phosphotransferase" evidence="1">
    <location>
        <begin position="47"/>
        <end position="230"/>
    </location>
</feature>
<dbReference type="Pfam" id="PF01636">
    <property type="entry name" value="APH"/>
    <property type="match status" value="1"/>
</dbReference>
<keyword evidence="3" id="KW-1185">Reference proteome</keyword>
<dbReference type="RefSeq" id="WP_179752246.1">
    <property type="nucleotide sequence ID" value="NZ_JACCBU010000001.1"/>
</dbReference>
<dbReference type="Proteomes" id="UP000569914">
    <property type="component" value="Unassembled WGS sequence"/>
</dbReference>
<organism evidence="2 3">
    <name type="scientific">Microlunatus parietis</name>
    <dbReference type="NCBI Taxonomy" id="682979"/>
    <lineage>
        <taxon>Bacteria</taxon>
        <taxon>Bacillati</taxon>
        <taxon>Actinomycetota</taxon>
        <taxon>Actinomycetes</taxon>
        <taxon>Propionibacteriales</taxon>
        <taxon>Propionibacteriaceae</taxon>
        <taxon>Microlunatus</taxon>
    </lineage>
</organism>
<dbReference type="EMBL" id="JACCBU010000001">
    <property type="protein sequence ID" value="NYE71829.1"/>
    <property type="molecule type" value="Genomic_DNA"/>
</dbReference>
<reference evidence="2 3" key="1">
    <citation type="submission" date="2020-07" db="EMBL/GenBank/DDBJ databases">
        <title>Sequencing the genomes of 1000 actinobacteria strains.</title>
        <authorList>
            <person name="Klenk H.-P."/>
        </authorList>
    </citation>
    <scope>NUCLEOTIDE SEQUENCE [LARGE SCALE GENOMIC DNA]</scope>
    <source>
        <strain evidence="2 3">DSM 22083</strain>
    </source>
</reference>
<gene>
    <name evidence="2" type="ORF">BKA15_003158</name>
</gene>
<evidence type="ECO:0000313" key="2">
    <source>
        <dbReference type="EMBL" id="NYE71829.1"/>
    </source>
</evidence>
<keyword evidence="2" id="KW-0808">Transferase</keyword>